<feature type="compositionally biased region" description="Basic and acidic residues" evidence="1">
    <location>
        <begin position="9"/>
        <end position="18"/>
    </location>
</feature>
<feature type="compositionally biased region" description="Polar residues" evidence="1">
    <location>
        <begin position="574"/>
        <end position="584"/>
    </location>
</feature>
<feature type="compositionally biased region" description="Low complexity" evidence="1">
    <location>
        <begin position="51"/>
        <end position="64"/>
    </location>
</feature>
<feature type="compositionally biased region" description="Polar residues" evidence="1">
    <location>
        <begin position="789"/>
        <end position="810"/>
    </location>
</feature>
<dbReference type="AlphaFoldDB" id="A0A0C3BQW5"/>
<proteinExistence type="predicted"/>
<feature type="compositionally biased region" description="Polar residues" evidence="1">
    <location>
        <begin position="92"/>
        <end position="107"/>
    </location>
</feature>
<feature type="compositionally biased region" description="Pro residues" evidence="1">
    <location>
        <begin position="322"/>
        <end position="338"/>
    </location>
</feature>
<feature type="region of interest" description="Disordered" evidence="1">
    <location>
        <begin position="208"/>
        <end position="253"/>
    </location>
</feature>
<protein>
    <submittedName>
        <fullName evidence="2">Uncharacterized protein</fullName>
    </submittedName>
</protein>
<dbReference type="HOGENOM" id="CLU_338338_0_0_1"/>
<evidence type="ECO:0000313" key="2">
    <source>
        <dbReference type="EMBL" id="KIM33846.1"/>
    </source>
</evidence>
<feature type="region of interest" description="Disordered" evidence="1">
    <location>
        <begin position="384"/>
        <end position="412"/>
    </location>
</feature>
<feature type="compositionally biased region" description="Low complexity" evidence="1">
    <location>
        <begin position="698"/>
        <end position="718"/>
    </location>
</feature>
<feature type="region of interest" description="Disordered" evidence="1">
    <location>
        <begin position="641"/>
        <end position="670"/>
    </location>
</feature>
<feature type="region of interest" description="Disordered" evidence="1">
    <location>
        <begin position="80"/>
        <end position="193"/>
    </location>
</feature>
<name>A0A0C3BQW5_SERVB</name>
<keyword evidence="3" id="KW-1185">Reference proteome</keyword>
<reference evidence="2 3" key="1">
    <citation type="submission" date="2014-04" db="EMBL/GenBank/DDBJ databases">
        <authorList>
            <consortium name="DOE Joint Genome Institute"/>
            <person name="Kuo A."/>
            <person name="Zuccaro A."/>
            <person name="Kohler A."/>
            <person name="Nagy L.G."/>
            <person name="Floudas D."/>
            <person name="Copeland A."/>
            <person name="Barry K.W."/>
            <person name="Cichocki N."/>
            <person name="Veneault-Fourrey C."/>
            <person name="LaButti K."/>
            <person name="Lindquist E.A."/>
            <person name="Lipzen A."/>
            <person name="Lundell T."/>
            <person name="Morin E."/>
            <person name="Murat C."/>
            <person name="Sun H."/>
            <person name="Tunlid A."/>
            <person name="Henrissat B."/>
            <person name="Grigoriev I.V."/>
            <person name="Hibbett D.S."/>
            <person name="Martin F."/>
            <person name="Nordberg H.P."/>
            <person name="Cantor M.N."/>
            <person name="Hua S.X."/>
        </authorList>
    </citation>
    <scope>NUCLEOTIDE SEQUENCE [LARGE SCALE GENOMIC DNA]</scope>
    <source>
        <strain evidence="2 3">MAFF 305830</strain>
    </source>
</reference>
<accession>A0A0C3BQW5</accession>
<organism evidence="2 3">
    <name type="scientific">Serendipita vermifera MAFF 305830</name>
    <dbReference type="NCBI Taxonomy" id="933852"/>
    <lineage>
        <taxon>Eukaryota</taxon>
        <taxon>Fungi</taxon>
        <taxon>Dikarya</taxon>
        <taxon>Basidiomycota</taxon>
        <taxon>Agaricomycotina</taxon>
        <taxon>Agaricomycetes</taxon>
        <taxon>Sebacinales</taxon>
        <taxon>Serendipitaceae</taxon>
        <taxon>Serendipita</taxon>
    </lineage>
</organism>
<evidence type="ECO:0000256" key="1">
    <source>
        <dbReference type="SAM" id="MobiDB-lite"/>
    </source>
</evidence>
<feature type="region of interest" description="Disordered" evidence="1">
    <location>
        <begin position="1"/>
        <end position="64"/>
    </location>
</feature>
<gene>
    <name evidence="2" type="ORF">M408DRAFT_5312</name>
</gene>
<feature type="region of interest" description="Disordered" evidence="1">
    <location>
        <begin position="300"/>
        <end position="369"/>
    </location>
</feature>
<feature type="region of interest" description="Disordered" evidence="1">
    <location>
        <begin position="549"/>
        <end position="623"/>
    </location>
</feature>
<dbReference type="Proteomes" id="UP000054097">
    <property type="component" value="Unassembled WGS sequence"/>
</dbReference>
<reference evidence="3" key="2">
    <citation type="submission" date="2015-01" db="EMBL/GenBank/DDBJ databases">
        <title>Evolutionary Origins and Diversification of the Mycorrhizal Mutualists.</title>
        <authorList>
            <consortium name="DOE Joint Genome Institute"/>
            <consortium name="Mycorrhizal Genomics Consortium"/>
            <person name="Kohler A."/>
            <person name="Kuo A."/>
            <person name="Nagy L.G."/>
            <person name="Floudas D."/>
            <person name="Copeland A."/>
            <person name="Barry K.W."/>
            <person name="Cichocki N."/>
            <person name="Veneault-Fourrey C."/>
            <person name="LaButti K."/>
            <person name="Lindquist E.A."/>
            <person name="Lipzen A."/>
            <person name="Lundell T."/>
            <person name="Morin E."/>
            <person name="Murat C."/>
            <person name="Riley R."/>
            <person name="Ohm R."/>
            <person name="Sun H."/>
            <person name="Tunlid A."/>
            <person name="Henrissat B."/>
            <person name="Grigoriev I.V."/>
            <person name="Hibbett D.S."/>
            <person name="Martin F."/>
        </authorList>
    </citation>
    <scope>NUCLEOTIDE SEQUENCE [LARGE SCALE GENOMIC DNA]</scope>
    <source>
        <strain evidence="3">MAFF 305830</strain>
    </source>
</reference>
<feature type="region of interest" description="Disordered" evidence="1">
    <location>
        <begin position="758"/>
        <end position="867"/>
    </location>
</feature>
<dbReference type="EMBL" id="KN824277">
    <property type="protein sequence ID" value="KIM33846.1"/>
    <property type="molecule type" value="Genomic_DNA"/>
</dbReference>
<dbReference type="STRING" id="933852.A0A0C3BQW5"/>
<dbReference type="OrthoDB" id="3207606at2759"/>
<feature type="compositionally biased region" description="Basic and acidic residues" evidence="1">
    <location>
        <begin position="167"/>
        <end position="191"/>
    </location>
</feature>
<sequence>MGAGNNGAGKDEGTERSRPQPITAPAPESFLPSFDFGASPKTKSSAPLPPRKQQQQQPAPSLSKRLAAFAFLNLEDIAEEGDDAHAHRSPSSDKITPPASTTSTKSNRFWEFTRSKNTPTTPASLPPMSSKAYATLVGGPATAPSSKSAFSPPLSKVIRQAPSTSSLERKRTASREPELDFLEEKEQEETNPKSLAVDLVSIFSVSNSDDAESSSYGKTRFSFPMPPSSIPRRGSQSPLDPELSFGSFATASPTSPGSDYSFFSPMFSASFTQQMFAPDAPVQSLSPELPPAISPLEVIKVEKPKAPKKKRHSIRPLDSLPPAAPPPRELLPPTPPSPALSTHSQRVAEAAMRACPSPDLDPELSAASSASSITSVMLGADSSVSSSAEESDADDAASIVGPMKAPPRKQSAVDPVDVWGNWGIGAPSRSDSIVTLTQRTYNATVRGSIATASGPSSARNGSFARVDAVGAGRNGSFGSSEVYGDWDKAIDELFSFSAAVSRKPSIASIAFAASADGAAHAGTSLDVLENTAFVMDDAMMQKFMESQFLVPTRHAPTPPPTKKSRHSPHATHAEGSSSTVSLGQTTSSATPSASATSSARSSLDEDRSTHSHYTPMTPVHDPAEHEATLPVVAPLTITKGANKARPVESQPAVNLTRPPRPARPARGGKSMLSAAAPAIELPLISPLDLTHRPPPTQSVPSESSLFSPSTFSNLSLSPQSPMPGAIDLDSWPVWSGIDIALERKRDLRRPSAGAVTMMSKFSDDSADLRPKRSRKESGVAPRTIKKSANKSSSSPTAQNMNPGSSHTSYTFLGMKKKISPSSSPTSALSPPRESVESARSASSAASDIARKEALRRPPLPLELFIRA</sequence>
<feature type="compositionally biased region" description="Low complexity" evidence="1">
    <location>
        <begin position="585"/>
        <end position="601"/>
    </location>
</feature>
<feature type="compositionally biased region" description="Basic and acidic residues" evidence="1">
    <location>
        <begin position="761"/>
        <end position="770"/>
    </location>
</feature>
<feature type="compositionally biased region" description="Low complexity" evidence="1">
    <location>
        <begin position="819"/>
        <end position="846"/>
    </location>
</feature>
<evidence type="ECO:0000313" key="3">
    <source>
        <dbReference type="Proteomes" id="UP000054097"/>
    </source>
</evidence>
<feature type="region of interest" description="Disordered" evidence="1">
    <location>
        <begin position="686"/>
        <end position="718"/>
    </location>
</feature>